<dbReference type="InterPro" id="IPR005538">
    <property type="entry name" value="LrgA/CidA"/>
</dbReference>
<evidence type="ECO:0000256" key="4">
    <source>
        <dbReference type="ARBA" id="ARBA00022989"/>
    </source>
</evidence>
<feature type="transmembrane region" description="Helical" evidence="6">
    <location>
        <begin position="27"/>
        <end position="46"/>
    </location>
</feature>
<dbReference type="Proteomes" id="UP000193450">
    <property type="component" value="Chromosome"/>
</dbReference>
<organism evidence="7 8">
    <name type="scientific">Oceanicoccus sagamiensis</name>
    <dbReference type="NCBI Taxonomy" id="716816"/>
    <lineage>
        <taxon>Bacteria</taxon>
        <taxon>Pseudomonadati</taxon>
        <taxon>Pseudomonadota</taxon>
        <taxon>Gammaproteobacteria</taxon>
        <taxon>Cellvibrionales</taxon>
        <taxon>Spongiibacteraceae</taxon>
        <taxon>Oceanicoccus</taxon>
    </lineage>
</organism>
<feature type="transmembrane region" description="Helical" evidence="6">
    <location>
        <begin position="58"/>
        <end position="79"/>
    </location>
</feature>
<keyword evidence="5 6" id="KW-0472">Membrane</keyword>
<evidence type="ECO:0000256" key="6">
    <source>
        <dbReference type="SAM" id="Phobius"/>
    </source>
</evidence>
<dbReference type="AlphaFoldDB" id="A0A1X9NCL8"/>
<dbReference type="EMBL" id="CP019343">
    <property type="protein sequence ID" value="ARN73655.1"/>
    <property type="molecule type" value="Genomic_DNA"/>
</dbReference>
<name>A0A1X9NCL8_9GAMM</name>
<comment type="subcellular location">
    <subcellularLocation>
        <location evidence="1">Cell membrane</location>
        <topology evidence="1">Multi-pass membrane protein</topology>
    </subcellularLocation>
</comment>
<dbReference type="GO" id="GO:0005886">
    <property type="term" value="C:plasma membrane"/>
    <property type="evidence" value="ECO:0007669"/>
    <property type="project" value="UniProtKB-SubCell"/>
</dbReference>
<evidence type="ECO:0000256" key="5">
    <source>
        <dbReference type="ARBA" id="ARBA00023136"/>
    </source>
</evidence>
<keyword evidence="4 6" id="KW-1133">Transmembrane helix</keyword>
<dbReference type="Pfam" id="PF03788">
    <property type="entry name" value="LrgA"/>
    <property type="match status" value="1"/>
</dbReference>
<keyword evidence="2" id="KW-1003">Cell membrane</keyword>
<dbReference type="RefSeq" id="WP_085757770.1">
    <property type="nucleotide sequence ID" value="NZ_CP019343.1"/>
</dbReference>
<dbReference type="STRING" id="716816.BST96_05695"/>
<evidence type="ECO:0000313" key="7">
    <source>
        <dbReference type="EMBL" id="ARN73655.1"/>
    </source>
</evidence>
<evidence type="ECO:0000256" key="3">
    <source>
        <dbReference type="ARBA" id="ARBA00022692"/>
    </source>
</evidence>
<evidence type="ECO:0000313" key="8">
    <source>
        <dbReference type="Proteomes" id="UP000193450"/>
    </source>
</evidence>
<feature type="transmembrane region" description="Helical" evidence="6">
    <location>
        <begin position="85"/>
        <end position="111"/>
    </location>
</feature>
<evidence type="ECO:0008006" key="9">
    <source>
        <dbReference type="Google" id="ProtNLM"/>
    </source>
</evidence>
<evidence type="ECO:0000256" key="2">
    <source>
        <dbReference type="ARBA" id="ARBA00022475"/>
    </source>
</evidence>
<dbReference type="OrthoDB" id="385012at2"/>
<accession>A0A1X9NCL8</accession>
<proteinExistence type="predicted"/>
<sequence>MSLINGVLILLLCQCAGEAIKSYFGLSLPGPVLGMFILFIGLLIYQDVPEAVAKSSRSLIPMLGLMFLPAATGLFFLGSQYSDQWPAIIAAVLIGSLLSLIFNGLLMTFLARKRRGKS</sequence>
<dbReference type="PANTHER" id="PTHR33931">
    <property type="entry name" value="HOLIN-LIKE PROTEIN CIDA-RELATED"/>
    <property type="match status" value="1"/>
</dbReference>
<keyword evidence="3 6" id="KW-0812">Transmembrane</keyword>
<protein>
    <recommendedName>
        <fullName evidence="9">CidA/LrgA family protein</fullName>
    </recommendedName>
</protein>
<dbReference type="PANTHER" id="PTHR33931:SF2">
    <property type="entry name" value="HOLIN-LIKE PROTEIN CIDA"/>
    <property type="match status" value="1"/>
</dbReference>
<keyword evidence="8" id="KW-1185">Reference proteome</keyword>
<reference evidence="7 8" key="1">
    <citation type="submission" date="2016-11" db="EMBL/GenBank/DDBJ databases">
        <title>Trade-off between light-utilization and light-protection in marine flavobacteria.</title>
        <authorList>
            <person name="Kumagai Y."/>
        </authorList>
    </citation>
    <scope>NUCLEOTIDE SEQUENCE [LARGE SCALE GENOMIC DNA]</scope>
    <source>
        <strain evidence="7 8">NBRC 107125</strain>
    </source>
</reference>
<gene>
    <name evidence="7" type="ORF">BST96_05695</name>
</gene>
<evidence type="ECO:0000256" key="1">
    <source>
        <dbReference type="ARBA" id="ARBA00004651"/>
    </source>
</evidence>
<dbReference type="KEGG" id="osg:BST96_05695"/>